<comment type="cofactor">
    <cofactor evidence="1">
        <name>Mg(2+)</name>
        <dbReference type="ChEBI" id="CHEBI:18420"/>
    </cofactor>
</comment>
<dbReference type="InterPro" id="IPR010285">
    <property type="entry name" value="DNA_helicase_pif1-like_DEAD"/>
</dbReference>
<dbReference type="EC" id="5.6.2.3" evidence="1"/>
<dbReference type="EMBL" id="CAJVQB010002910">
    <property type="protein sequence ID" value="CAG8591473.1"/>
    <property type="molecule type" value="Genomic_DNA"/>
</dbReference>
<feature type="non-terminal residue" evidence="3">
    <location>
        <position position="1"/>
    </location>
</feature>
<evidence type="ECO:0000259" key="2">
    <source>
        <dbReference type="Pfam" id="PF05970"/>
    </source>
</evidence>
<keyword evidence="4" id="KW-1185">Reference proteome</keyword>
<proteinExistence type="inferred from homology"/>
<keyword evidence="1" id="KW-0067">ATP-binding</keyword>
<sequence length="65" mass="7376">NAALNKSYLWYKIRTFTLTANMQATQANNLEAQVFAEYLLRIGDGTKLTIGNNLIRLPDKIIIHP</sequence>
<keyword evidence="1" id="KW-0378">Hydrolase</keyword>
<name>A0ABN7UGJ7_GIGMA</name>
<evidence type="ECO:0000256" key="1">
    <source>
        <dbReference type="RuleBase" id="RU363044"/>
    </source>
</evidence>
<keyword evidence="1" id="KW-0233">DNA recombination</keyword>
<organism evidence="3 4">
    <name type="scientific">Gigaspora margarita</name>
    <dbReference type="NCBI Taxonomy" id="4874"/>
    <lineage>
        <taxon>Eukaryota</taxon>
        <taxon>Fungi</taxon>
        <taxon>Fungi incertae sedis</taxon>
        <taxon>Mucoromycota</taxon>
        <taxon>Glomeromycotina</taxon>
        <taxon>Glomeromycetes</taxon>
        <taxon>Diversisporales</taxon>
        <taxon>Gigasporaceae</taxon>
        <taxon>Gigaspora</taxon>
    </lineage>
</organism>
<accession>A0ABN7UGJ7</accession>
<dbReference type="Pfam" id="PF05970">
    <property type="entry name" value="PIF1"/>
    <property type="match status" value="1"/>
</dbReference>
<reference evidence="3 4" key="1">
    <citation type="submission" date="2021-06" db="EMBL/GenBank/DDBJ databases">
        <authorList>
            <person name="Kallberg Y."/>
            <person name="Tangrot J."/>
            <person name="Rosling A."/>
        </authorList>
    </citation>
    <scope>NUCLEOTIDE SEQUENCE [LARGE SCALE GENOMIC DNA]</scope>
    <source>
        <strain evidence="3 4">120-4 pot B 10/14</strain>
    </source>
</reference>
<comment type="similarity">
    <text evidence="1">Belongs to the helicase family.</text>
</comment>
<comment type="caution">
    <text evidence="3">The sequence shown here is derived from an EMBL/GenBank/DDBJ whole genome shotgun (WGS) entry which is preliminary data.</text>
</comment>
<protein>
    <recommendedName>
        <fullName evidence="1">ATP-dependent DNA helicase</fullName>
        <ecNumber evidence="1">5.6.2.3</ecNumber>
    </recommendedName>
</protein>
<keyword evidence="1" id="KW-0227">DNA damage</keyword>
<keyword evidence="1" id="KW-0234">DNA repair</keyword>
<keyword evidence="1" id="KW-0347">Helicase</keyword>
<keyword evidence="1" id="KW-0547">Nucleotide-binding</keyword>
<evidence type="ECO:0000313" key="4">
    <source>
        <dbReference type="Proteomes" id="UP000789901"/>
    </source>
</evidence>
<feature type="domain" description="DNA helicase Pif1-like DEAD-box helicase" evidence="2">
    <location>
        <begin position="1"/>
        <end position="46"/>
    </location>
</feature>
<evidence type="ECO:0000313" key="3">
    <source>
        <dbReference type="EMBL" id="CAG8591473.1"/>
    </source>
</evidence>
<dbReference type="Proteomes" id="UP000789901">
    <property type="component" value="Unassembled WGS sequence"/>
</dbReference>
<gene>
    <name evidence="3" type="ORF">GMARGA_LOCUS6429</name>
</gene>
<comment type="catalytic activity">
    <reaction evidence="1">
        <text>ATP + H2O = ADP + phosphate + H(+)</text>
        <dbReference type="Rhea" id="RHEA:13065"/>
        <dbReference type="ChEBI" id="CHEBI:15377"/>
        <dbReference type="ChEBI" id="CHEBI:15378"/>
        <dbReference type="ChEBI" id="CHEBI:30616"/>
        <dbReference type="ChEBI" id="CHEBI:43474"/>
        <dbReference type="ChEBI" id="CHEBI:456216"/>
        <dbReference type="EC" id="5.6.2.3"/>
    </reaction>
</comment>